<keyword evidence="1" id="KW-0479">Metal-binding</keyword>
<keyword evidence="3" id="KW-0862">Zinc</keyword>
<dbReference type="SUPFAM" id="SSF57850">
    <property type="entry name" value="RING/U-box"/>
    <property type="match status" value="1"/>
</dbReference>
<feature type="compositionally biased region" description="Basic and acidic residues" evidence="5">
    <location>
        <begin position="176"/>
        <end position="200"/>
    </location>
</feature>
<comment type="caution">
    <text evidence="7">The sequence shown here is derived from an EMBL/GenBank/DDBJ whole genome shotgun (WGS) entry which is preliminary data.</text>
</comment>
<dbReference type="AlphaFoldDB" id="A0AAV0JJJ5"/>
<dbReference type="PANTHER" id="PTHR45969:SF81">
    <property type="entry name" value="OS08G0157400 PROTEIN"/>
    <property type="match status" value="1"/>
</dbReference>
<name>A0AAV0JJJ5_9ROSI</name>
<dbReference type="PANTHER" id="PTHR45969">
    <property type="entry name" value="RING ZINC FINGER PROTEIN-RELATED"/>
    <property type="match status" value="1"/>
</dbReference>
<dbReference type="GO" id="GO:0061630">
    <property type="term" value="F:ubiquitin protein ligase activity"/>
    <property type="evidence" value="ECO:0007669"/>
    <property type="project" value="TreeGrafter"/>
</dbReference>
<dbReference type="Pfam" id="PF13639">
    <property type="entry name" value="zf-RING_2"/>
    <property type="match status" value="1"/>
</dbReference>
<protein>
    <recommendedName>
        <fullName evidence="6">RING-type domain-containing protein</fullName>
    </recommendedName>
</protein>
<evidence type="ECO:0000256" key="1">
    <source>
        <dbReference type="ARBA" id="ARBA00022723"/>
    </source>
</evidence>
<dbReference type="GO" id="GO:0016567">
    <property type="term" value="P:protein ubiquitination"/>
    <property type="evidence" value="ECO:0007669"/>
    <property type="project" value="TreeGrafter"/>
</dbReference>
<accession>A0AAV0JJJ5</accession>
<organism evidence="7 8">
    <name type="scientific">Linum tenue</name>
    <dbReference type="NCBI Taxonomy" id="586396"/>
    <lineage>
        <taxon>Eukaryota</taxon>
        <taxon>Viridiplantae</taxon>
        <taxon>Streptophyta</taxon>
        <taxon>Embryophyta</taxon>
        <taxon>Tracheophyta</taxon>
        <taxon>Spermatophyta</taxon>
        <taxon>Magnoliopsida</taxon>
        <taxon>eudicotyledons</taxon>
        <taxon>Gunneridae</taxon>
        <taxon>Pentapetalae</taxon>
        <taxon>rosids</taxon>
        <taxon>fabids</taxon>
        <taxon>Malpighiales</taxon>
        <taxon>Linaceae</taxon>
        <taxon>Linum</taxon>
    </lineage>
</organism>
<dbReference type="Gene3D" id="3.30.40.10">
    <property type="entry name" value="Zinc/RING finger domain, C3HC4 (zinc finger)"/>
    <property type="match status" value="1"/>
</dbReference>
<keyword evidence="8" id="KW-1185">Reference proteome</keyword>
<dbReference type="InterPro" id="IPR011016">
    <property type="entry name" value="Znf_RING-CH"/>
</dbReference>
<dbReference type="Proteomes" id="UP001154282">
    <property type="component" value="Unassembled WGS sequence"/>
</dbReference>
<evidence type="ECO:0000256" key="3">
    <source>
        <dbReference type="ARBA" id="ARBA00022833"/>
    </source>
</evidence>
<dbReference type="GO" id="GO:0008270">
    <property type="term" value="F:zinc ion binding"/>
    <property type="evidence" value="ECO:0007669"/>
    <property type="project" value="UniProtKB-KW"/>
</dbReference>
<evidence type="ECO:0000256" key="4">
    <source>
        <dbReference type="PROSITE-ProRule" id="PRU00175"/>
    </source>
</evidence>
<dbReference type="PROSITE" id="PS50089">
    <property type="entry name" value="ZF_RING_2"/>
    <property type="match status" value="1"/>
</dbReference>
<evidence type="ECO:0000259" key="6">
    <source>
        <dbReference type="PROSITE" id="PS50089"/>
    </source>
</evidence>
<reference evidence="7" key="1">
    <citation type="submission" date="2022-08" db="EMBL/GenBank/DDBJ databases">
        <authorList>
            <person name="Gutierrez-Valencia J."/>
        </authorList>
    </citation>
    <scope>NUCLEOTIDE SEQUENCE</scope>
</reference>
<dbReference type="SMART" id="SM00184">
    <property type="entry name" value="RING"/>
    <property type="match status" value="1"/>
</dbReference>
<dbReference type="SMART" id="SM00744">
    <property type="entry name" value="RINGv"/>
    <property type="match status" value="1"/>
</dbReference>
<feature type="region of interest" description="Disordered" evidence="5">
    <location>
        <begin position="171"/>
        <end position="200"/>
    </location>
</feature>
<dbReference type="EMBL" id="CAMGYJ010000005">
    <property type="protein sequence ID" value="CAI0408929.1"/>
    <property type="molecule type" value="Genomic_DNA"/>
</dbReference>
<keyword evidence="2 4" id="KW-0863">Zinc-finger</keyword>
<evidence type="ECO:0000256" key="2">
    <source>
        <dbReference type="ARBA" id="ARBA00022771"/>
    </source>
</evidence>
<sequence>MGFRHQVEVKITSWVDMAASYISWVVVSGLARVGLLKSPAAAGTDTASEPSTTMDSYFVLIDGCSPMCVPVDRLMRVIKRCLPVITYASFLEKAGAGDHKKAAEIRNTCTVCMEGIMGEEKVRELCNCEHVFHRECLDHWVDMGRVTCPLCRAMLFPGSLGLAQLRAYSSPSISSPDHEQERGRDRDEGDHHAYDRPMMT</sequence>
<evidence type="ECO:0000313" key="7">
    <source>
        <dbReference type="EMBL" id="CAI0408929.1"/>
    </source>
</evidence>
<dbReference type="InterPro" id="IPR001841">
    <property type="entry name" value="Znf_RING"/>
</dbReference>
<gene>
    <name evidence="7" type="ORF">LITE_LOCUS14173</name>
</gene>
<feature type="domain" description="RING-type" evidence="6">
    <location>
        <begin position="109"/>
        <end position="152"/>
    </location>
</feature>
<evidence type="ECO:0000256" key="5">
    <source>
        <dbReference type="SAM" id="MobiDB-lite"/>
    </source>
</evidence>
<dbReference type="InterPro" id="IPR013083">
    <property type="entry name" value="Znf_RING/FYVE/PHD"/>
</dbReference>
<proteinExistence type="predicted"/>
<evidence type="ECO:0000313" key="8">
    <source>
        <dbReference type="Proteomes" id="UP001154282"/>
    </source>
</evidence>